<dbReference type="GO" id="GO:0016020">
    <property type="term" value="C:membrane"/>
    <property type="evidence" value="ECO:0007669"/>
    <property type="project" value="UniProtKB-SubCell"/>
</dbReference>
<evidence type="ECO:0000313" key="8">
    <source>
        <dbReference type="EMBL" id="KAJ4474622.1"/>
    </source>
</evidence>
<evidence type="ECO:0000256" key="1">
    <source>
        <dbReference type="ARBA" id="ARBA00004167"/>
    </source>
</evidence>
<proteinExistence type="predicted"/>
<name>A0A9W9A5S1_9AGAR</name>
<dbReference type="Proteomes" id="UP001150238">
    <property type="component" value="Unassembled WGS sequence"/>
</dbReference>
<evidence type="ECO:0000256" key="7">
    <source>
        <dbReference type="SAM" id="SignalP"/>
    </source>
</evidence>
<organism evidence="8 9">
    <name type="scientific">Lentinula lateritia</name>
    <dbReference type="NCBI Taxonomy" id="40482"/>
    <lineage>
        <taxon>Eukaryota</taxon>
        <taxon>Fungi</taxon>
        <taxon>Dikarya</taxon>
        <taxon>Basidiomycota</taxon>
        <taxon>Agaricomycotina</taxon>
        <taxon>Agaricomycetes</taxon>
        <taxon>Agaricomycetidae</taxon>
        <taxon>Agaricales</taxon>
        <taxon>Marasmiineae</taxon>
        <taxon>Omphalotaceae</taxon>
        <taxon>Lentinula</taxon>
    </lineage>
</organism>
<dbReference type="GO" id="GO:0071944">
    <property type="term" value="C:cell periphery"/>
    <property type="evidence" value="ECO:0007669"/>
    <property type="project" value="UniProtKB-ARBA"/>
</dbReference>
<dbReference type="AlphaFoldDB" id="A0A9W9A5S1"/>
<keyword evidence="3 6" id="KW-1133">Transmembrane helix</keyword>
<evidence type="ECO:0000256" key="6">
    <source>
        <dbReference type="SAM" id="Phobius"/>
    </source>
</evidence>
<accession>A0A9W9A5S1</accession>
<reference evidence="8" key="1">
    <citation type="submission" date="2022-08" db="EMBL/GenBank/DDBJ databases">
        <authorList>
            <consortium name="DOE Joint Genome Institute"/>
            <person name="Min B."/>
            <person name="Riley R."/>
            <person name="Sierra-Patev S."/>
            <person name="Naranjo-Ortiz M."/>
            <person name="Looney B."/>
            <person name="Konkel Z."/>
            <person name="Slot J.C."/>
            <person name="Sakamoto Y."/>
            <person name="Steenwyk J.L."/>
            <person name="Rokas A."/>
            <person name="Carro J."/>
            <person name="Camarero S."/>
            <person name="Ferreira P."/>
            <person name="Molpeceres G."/>
            <person name="Ruiz-Duenas F.J."/>
            <person name="Serrano A."/>
            <person name="Henrissat B."/>
            <person name="Drula E."/>
            <person name="Hughes K.W."/>
            <person name="Mata J.L."/>
            <person name="Ishikawa N.K."/>
            <person name="Vargas-Isla R."/>
            <person name="Ushijima S."/>
            <person name="Smith C.A."/>
            <person name="Ahrendt S."/>
            <person name="Andreopoulos W."/>
            <person name="He G."/>
            <person name="Labutti K."/>
            <person name="Lipzen A."/>
            <person name="Ng V."/>
            <person name="Sandor L."/>
            <person name="Barry K."/>
            <person name="Martinez A.T."/>
            <person name="Xiao Y."/>
            <person name="Gibbons J.G."/>
            <person name="Terashima K."/>
            <person name="Hibbett D.S."/>
            <person name="Grigoriev I.V."/>
        </authorList>
    </citation>
    <scope>NUCLEOTIDE SEQUENCE</scope>
    <source>
        <strain evidence="8">Sp2 HRB7682 ss15</strain>
    </source>
</reference>
<reference evidence="8" key="2">
    <citation type="journal article" date="2023" name="Proc. Natl. Acad. Sci. U.S.A.">
        <title>A global phylogenomic analysis of the shiitake genus Lentinula.</title>
        <authorList>
            <person name="Sierra-Patev S."/>
            <person name="Min B."/>
            <person name="Naranjo-Ortiz M."/>
            <person name="Looney B."/>
            <person name="Konkel Z."/>
            <person name="Slot J.C."/>
            <person name="Sakamoto Y."/>
            <person name="Steenwyk J.L."/>
            <person name="Rokas A."/>
            <person name="Carro J."/>
            <person name="Camarero S."/>
            <person name="Ferreira P."/>
            <person name="Molpeceres G."/>
            <person name="Ruiz-Duenas F.J."/>
            <person name="Serrano A."/>
            <person name="Henrissat B."/>
            <person name="Drula E."/>
            <person name="Hughes K.W."/>
            <person name="Mata J.L."/>
            <person name="Ishikawa N.K."/>
            <person name="Vargas-Isla R."/>
            <person name="Ushijima S."/>
            <person name="Smith C.A."/>
            <person name="Donoghue J."/>
            <person name="Ahrendt S."/>
            <person name="Andreopoulos W."/>
            <person name="He G."/>
            <person name="LaButti K."/>
            <person name="Lipzen A."/>
            <person name="Ng V."/>
            <person name="Riley R."/>
            <person name="Sandor L."/>
            <person name="Barry K."/>
            <person name="Martinez A.T."/>
            <person name="Xiao Y."/>
            <person name="Gibbons J.G."/>
            <person name="Terashima K."/>
            <person name="Grigoriev I.V."/>
            <person name="Hibbett D."/>
        </authorList>
    </citation>
    <scope>NUCLEOTIDE SEQUENCE</scope>
    <source>
        <strain evidence="8">Sp2 HRB7682 ss15</strain>
    </source>
</reference>
<gene>
    <name evidence="8" type="ORF">C8J55DRAFT_607163</name>
</gene>
<keyword evidence="2 6" id="KW-0812">Transmembrane</keyword>
<sequence length="343" mass="36177">MAGFGSSSSIKFLILTAFNLVLVTVSFAHELPPFGLPTLSLATNQPRPFLPTSSPQRATPIGSTSTIVHWQATRTISSSSSSSSFSLSLPSAITIITTITASFLPFFSSSSSSSAPTTGTFSSPTPSISSLNSNLHIAKVSGIVGGVMGGGAAVIITVIALIICYRSKRRRRWQFPRVLNCDENFELDEPSGEGGHFFAAAGAWFCAQIRCNAVTPYLLKYQITSPTTLTTNFHSTLAPPEMTVLNRGFALASHGSHGEMSTVGSMASPAGAFHGRCTENGARSIAIEMPLPLHQELIEGEWGLQSSDEIPPAYESLVPQTQDGPGIRSEHNGHLEYGGAGGT</sequence>
<dbReference type="InterPro" id="IPR051694">
    <property type="entry name" value="Immunoregulatory_rcpt-like"/>
</dbReference>
<evidence type="ECO:0000256" key="5">
    <source>
        <dbReference type="SAM" id="MobiDB-lite"/>
    </source>
</evidence>
<dbReference type="PANTHER" id="PTHR15549:SF26">
    <property type="entry name" value="AXIAL BUDDING PATTERN PROTEIN 2-RELATED"/>
    <property type="match status" value="1"/>
</dbReference>
<keyword evidence="4 6" id="KW-0472">Membrane</keyword>
<feature type="transmembrane region" description="Helical" evidence="6">
    <location>
        <begin position="143"/>
        <end position="165"/>
    </location>
</feature>
<feature type="chain" id="PRO_5040961390" evidence="7">
    <location>
        <begin position="29"/>
        <end position="343"/>
    </location>
</feature>
<evidence type="ECO:0000313" key="9">
    <source>
        <dbReference type="Proteomes" id="UP001150238"/>
    </source>
</evidence>
<protein>
    <submittedName>
        <fullName evidence="8">Uncharacterized protein</fullName>
    </submittedName>
</protein>
<dbReference type="EMBL" id="JANVFS010000023">
    <property type="protein sequence ID" value="KAJ4474622.1"/>
    <property type="molecule type" value="Genomic_DNA"/>
</dbReference>
<evidence type="ECO:0000256" key="3">
    <source>
        <dbReference type="ARBA" id="ARBA00022989"/>
    </source>
</evidence>
<evidence type="ECO:0000256" key="4">
    <source>
        <dbReference type="ARBA" id="ARBA00023136"/>
    </source>
</evidence>
<comment type="caution">
    <text evidence="8">The sequence shown here is derived from an EMBL/GenBank/DDBJ whole genome shotgun (WGS) entry which is preliminary data.</text>
</comment>
<dbReference type="PANTHER" id="PTHR15549">
    <property type="entry name" value="PAIRED IMMUNOGLOBULIN-LIKE TYPE 2 RECEPTOR"/>
    <property type="match status" value="1"/>
</dbReference>
<keyword evidence="7" id="KW-0732">Signal</keyword>
<comment type="subcellular location">
    <subcellularLocation>
        <location evidence="1">Membrane</location>
        <topology evidence="1">Single-pass membrane protein</topology>
    </subcellularLocation>
</comment>
<feature type="signal peptide" evidence="7">
    <location>
        <begin position="1"/>
        <end position="28"/>
    </location>
</feature>
<feature type="region of interest" description="Disordered" evidence="5">
    <location>
        <begin position="320"/>
        <end position="343"/>
    </location>
</feature>
<evidence type="ECO:0000256" key="2">
    <source>
        <dbReference type="ARBA" id="ARBA00022692"/>
    </source>
</evidence>